<dbReference type="InterPro" id="IPR053333">
    <property type="entry name" value="Cytochrome_b6-f_sub7"/>
</dbReference>
<reference evidence="9" key="1">
    <citation type="submission" date="2024-02" db="EMBL/GenBank/DDBJ databases">
        <authorList>
            <consortium name="ELIXIR-Norway"/>
            <consortium name="Elixir Norway"/>
        </authorList>
    </citation>
    <scope>NUCLEOTIDE SEQUENCE</scope>
</reference>
<keyword evidence="10" id="KW-1185">Reference proteome</keyword>
<keyword evidence="3 7" id="KW-0812">Transmembrane</keyword>
<evidence type="ECO:0000256" key="7">
    <source>
        <dbReference type="SAM" id="Phobius"/>
    </source>
</evidence>
<dbReference type="PANTHER" id="PTHR34951:SF1">
    <property type="entry name" value="B6F COMPLEX SUBUNIT, PUTATIVE, EXPRESSED-RELATED"/>
    <property type="match status" value="1"/>
</dbReference>
<sequence>MASVSVSSFASLAAPVTAAVAAAPGSSGSSKRGGSNKMRQVRRLKAFGGLRTESENMIGLGVSQCSTEQAFAATMRAQCFAGRVVAGRARGGAATSTCDVASEIFTVVPIMSGLVLIGVALGFVLLRVEAAVEESE</sequence>
<evidence type="ECO:0000256" key="1">
    <source>
        <dbReference type="ARBA" id="ARBA00004167"/>
    </source>
</evidence>
<accession>A0ABP0UIJ3</accession>
<organism evidence="9 10">
    <name type="scientific">Sphagnum troendelagicum</name>
    <dbReference type="NCBI Taxonomy" id="128251"/>
    <lineage>
        <taxon>Eukaryota</taxon>
        <taxon>Viridiplantae</taxon>
        <taxon>Streptophyta</taxon>
        <taxon>Embryophyta</taxon>
        <taxon>Bryophyta</taxon>
        <taxon>Sphagnophytina</taxon>
        <taxon>Sphagnopsida</taxon>
        <taxon>Sphagnales</taxon>
        <taxon>Sphagnaceae</taxon>
        <taxon>Sphagnum</taxon>
    </lineage>
</organism>
<comment type="subcellular location">
    <subcellularLocation>
        <location evidence="1">Membrane</location>
        <topology evidence="1">Single-pass membrane protein</topology>
    </subcellularLocation>
</comment>
<dbReference type="Pfam" id="PF08041">
    <property type="entry name" value="PetM"/>
    <property type="match status" value="1"/>
</dbReference>
<evidence type="ECO:0000256" key="8">
    <source>
        <dbReference type="SAM" id="SignalP"/>
    </source>
</evidence>
<proteinExistence type="inferred from homology"/>
<evidence type="ECO:0000256" key="2">
    <source>
        <dbReference type="ARBA" id="ARBA00022448"/>
    </source>
</evidence>
<dbReference type="SUPFAM" id="SSF103441">
    <property type="entry name" value="PetM subunit of the cytochrome b6f complex"/>
    <property type="match status" value="1"/>
</dbReference>
<protein>
    <recommendedName>
        <fullName evidence="11">PetM of cytochrome b6/f complex subunit 7</fullName>
    </recommendedName>
</protein>
<keyword evidence="6 7" id="KW-0472">Membrane</keyword>
<keyword evidence="5 7" id="KW-1133">Transmembrane helix</keyword>
<feature type="transmembrane region" description="Helical" evidence="7">
    <location>
        <begin position="104"/>
        <end position="126"/>
    </location>
</feature>
<dbReference type="InterPro" id="IPR012595">
    <property type="entry name" value="PetM_cyt_b6/f_cplx_su7"/>
</dbReference>
<dbReference type="Proteomes" id="UP001497512">
    <property type="component" value="Chromosome 4"/>
</dbReference>
<keyword evidence="4" id="KW-0249">Electron transport</keyword>
<dbReference type="HAMAP" id="MF_00396">
    <property type="entry name" value="Cytb6_f_PetM"/>
    <property type="match status" value="1"/>
</dbReference>
<evidence type="ECO:0000256" key="5">
    <source>
        <dbReference type="ARBA" id="ARBA00022989"/>
    </source>
</evidence>
<dbReference type="EMBL" id="OZ019896">
    <property type="protein sequence ID" value="CAK9222680.1"/>
    <property type="molecule type" value="Genomic_DNA"/>
</dbReference>
<evidence type="ECO:0000256" key="6">
    <source>
        <dbReference type="ARBA" id="ARBA00023136"/>
    </source>
</evidence>
<keyword evidence="2" id="KW-0813">Transport</keyword>
<evidence type="ECO:0008006" key="11">
    <source>
        <dbReference type="Google" id="ProtNLM"/>
    </source>
</evidence>
<evidence type="ECO:0000256" key="3">
    <source>
        <dbReference type="ARBA" id="ARBA00022692"/>
    </source>
</evidence>
<evidence type="ECO:0000313" key="9">
    <source>
        <dbReference type="EMBL" id="CAK9222680.1"/>
    </source>
</evidence>
<feature type="chain" id="PRO_5045233827" description="PetM of cytochrome b6/f complex subunit 7" evidence="8">
    <location>
        <begin position="19"/>
        <end position="136"/>
    </location>
</feature>
<keyword evidence="8" id="KW-0732">Signal</keyword>
<gene>
    <name evidence="9" type="ORF">CSSPTR1EN2_LOCUS16299</name>
</gene>
<feature type="signal peptide" evidence="8">
    <location>
        <begin position="1"/>
        <end position="18"/>
    </location>
</feature>
<name>A0ABP0UIJ3_9BRYO</name>
<evidence type="ECO:0000256" key="4">
    <source>
        <dbReference type="ARBA" id="ARBA00022982"/>
    </source>
</evidence>
<dbReference type="PANTHER" id="PTHR34951">
    <property type="entry name" value="B6F COMPLEX SUBUNIT, PUTATIVE, EXPRESSED-RELATED"/>
    <property type="match status" value="1"/>
</dbReference>
<evidence type="ECO:0000313" key="10">
    <source>
        <dbReference type="Proteomes" id="UP001497512"/>
    </source>
</evidence>